<dbReference type="PANTHER" id="PTHR47212">
    <property type="entry name" value="ADHESIN-LIKE PROTEIN, PUTATIVE (DUF3741)-RELATED"/>
    <property type="match status" value="1"/>
</dbReference>
<proteinExistence type="predicted"/>
<feature type="domain" description="DUF4378" evidence="3">
    <location>
        <begin position="757"/>
        <end position="905"/>
    </location>
</feature>
<dbReference type="OrthoDB" id="770239at2759"/>
<dbReference type="AlphaFoldDB" id="A0A1Q3CNJ4"/>
<evidence type="ECO:0000256" key="1">
    <source>
        <dbReference type="SAM" id="MobiDB-lite"/>
    </source>
</evidence>
<gene>
    <name evidence="4" type="ORF">CFOL_v3_25179</name>
</gene>
<feature type="compositionally biased region" description="Basic and acidic residues" evidence="1">
    <location>
        <begin position="680"/>
        <end position="692"/>
    </location>
</feature>
<name>A0A1Q3CNJ4_CEPFO</name>
<feature type="region of interest" description="Disordered" evidence="1">
    <location>
        <begin position="542"/>
        <end position="567"/>
    </location>
</feature>
<dbReference type="InParanoid" id="A0A1Q3CNJ4"/>
<comment type="caution">
    <text evidence="4">The sequence shown here is derived from an EMBL/GenBank/DDBJ whole genome shotgun (WGS) entry which is preliminary data.</text>
</comment>
<dbReference type="EMBL" id="BDDD01002477">
    <property type="protein sequence ID" value="GAV81725.1"/>
    <property type="molecule type" value="Genomic_DNA"/>
</dbReference>
<feature type="compositionally biased region" description="Basic residues" evidence="1">
    <location>
        <begin position="121"/>
        <end position="134"/>
    </location>
</feature>
<feature type="region of interest" description="Disordered" evidence="1">
    <location>
        <begin position="91"/>
        <end position="145"/>
    </location>
</feature>
<evidence type="ECO:0000259" key="2">
    <source>
        <dbReference type="Pfam" id="PF12552"/>
    </source>
</evidence>
<evidence type="ECO:0000259" key="3">
    <source>
        <dbReference type="Pfam" id="PF14309"/>
    </source>
</evidence>
<feature type="region of interest" description="Disordered" evidence="1">
    <location>
        <begin position="658"/>
        <end position="692"/>
    </location>
</feature>
<sequence length="935" mass="106236">MPKRSLIRRHKQYEKDQLGCMGGLISIFDFRRGRSTQRLLSDRRRGSNHAFGAGSHRDKLDMLTCYNENSPETDGKERATARKPSVKKLIEEEMSSDQDIEKETNNTEVESKQPDSECGGRKMKNRKRIKKTRKKSCDNTHDPDAAENLASECPFHQNTEPQQSTQTLDIEKIIEFFCHQMRQNTIDSVKQDRYAEILLQSNEKNPDIAEQSSEAIKLLINQQLLDRKYLADDGEIHPTKELMDALQILISDDDLFLKLLQDSNSQDTMVEKDEGTKSLVRSNMSKGELSSLVQSDKLVNRKHHNFFRRKAKSRERNLSKEGEMSQPSNRIVILKPLPTGLCNLEPESSLSLDSDSHKIITKEPNERVGSHFFLTEIKRRLKSAMGKEQHRIFSDGNSRISYSEHQISRNGVILKEKFGRNSTTKDRFFIERISRPSNRVKKGEKIDKLKGQGMEHETADKPSETVSNIYIEAKKHLSDMLRNGDEDVVNLDRQDPKTLGRILSLPDYNSSPVGSPGRNWKRSFLTAQMRFSASEKIRNGNGSVWSFKQDNHADQTTQESKPKQCVSDDTAYRQVQVLDSNSNTAEDEILGNDVGKKCCSIVDKMSSEVEVSDIVVEEESNVLDAPSELCLSPMAEDDENGDTSEVFDKQKYSECLKEESCEEKPLPSSPLASPSNSTNKAEDHGSAVDIPERTSPVSVLEPLFTEDDISPPSTRSQSVEMQVQPLRLRIQFEELDSLASEEGFLTNTCVGDNEAIFEYVKSVLHASGFSWDELYMKSLSSYQLLDPSLTDQVEFLPNQLCYDQKLLFDCINEVLMEVCGHYIGCSHWVSFVKPQIRPIPCMKNAIREVWEGVVWYIIPLPLPRTLDQIVRKDLAKSGTWMDLRFDAESIGFEMEEAILDELMEDTVLSCVYHNVENGCPVLLAALEENESIINL</sequence>
<feature type="compositionally biased region" description="Basic and acidic residues" evidence="1">
    <location>
        <begin position="135"/>
        <end position="144"/>
    </location>
</feature>
<reference evidence="5" key="1">
    <citation type="submission" date="2016-04" db="EMBL/GenBank/DDBJ databases">
        <title>Cephalotus genome sequencing.</title>
        <authorList>
            <person name="Fukushima K."/>
            <person name="Hasebe M."/>
            <person name="Fang X."/>
        </authorList>
    </citation>
    <scope>NUCLEOTIDE SEQUENCE [LARGE SCALE GENOMIC DNA]</scope>
    <source>
        <strain evidence="5">cv. St1</strain>
    </source>
</reference>
<feature type="compositionally biased region" description="Polar residues" evidence="1">
    <location>
        <begin position="542"/>
        <end position="559"/>
    </location>
</feature>
<dbReference type="Proteomes" id="UP000187406">
    <property type="component" value="Unassembled WGS sequence"/>
</dbReference>
<dbReference type="Pfam" id="PF12552">
    <property type="entry name" value="DUF3741"/>
    <property type="match status" value="1"/>
</dbReference>
<feature type="domain" description="DUF3741" evidence="2">
    <location>
        <begin position="221"/>
        <end position="265"/>
    </location>
</feature>
<dbReference type="InterPro" id="IPR025486">
    <property type="entry name" value="DUF4378"/>
</dbReference>
<protein>
    <submittedName>
        <fullName evidence="4">DUF3741 domain-containing protein/DUF4378 domain-containing protein</fullName>
    </submittedName>
</protein>
<organism evidence="4 5">
    <name type="scientific">Cephalotus follicularis</name>
    <name type="common">Albany pitcher plant</name>
    <dbReference type="NCBI Taxonomy" id="3775"/>
    <lineage>
        <taxon>Eukaryota</taxon>
        <taxon>Viridiplantae</taxon>
        <taxon>Streptophyta</taxon>
        <taxon>Embryophyta</taxon>
        <taxon>Tracheophyta</taxon>
        <taxon>Spermatophyta</taxon>
        <taxon>Magnoliopsida</taxon>
        <taxon>eudicotyledons</taxon>
        <taxon>Gunneridae</taxon>
        <taxon>Pentapetalae</taxon>
        <taxon>rosids</taxon>
        <taxon>fabids</taxon>
        <taxon>Oxalidales</taxon>
        <taxon>Cephalotaceae</taxon>
        <taxon>Cephalotus</taxon>
    </lineage>
</organism>
<keyword evidence="5" id="KW-1185">Reference proteome</keyword>
<evidence type="ECO:0000313" key="5">
    <source>
        <dbReference type="Proteomes" id="UP000187406"/>
    </source>
</evidence>
<feature type="compositionally biased region" description="Basic and acidic residues" evidence="1">
    <location>
        <begin position="99"/>
        <end position="120"/>
    </location>
</feature>
<accession>A0A1Q3CNJ4</accession>
<dbReference type="Pfam" id="PF14309">
    <property type="entry name" value="DUF4378"/>
    <property type="match status" value="1"/>
</dbReference>
<dbReference type="STRING" id="3775.A0A1Q3CNJ4"/>
<evidence type="ECO:0000313" key="4">
    <source>
        <dbReference type="EMBL" id="GAV81725.1"/>
    </source>
</evidence>
<dbReference type="InterPro" id="IPR022212">
    <property type="entry name" value="DUF3741"/>
</dbReference>
<dbReference type="PANTHER" id="PTHR47212:SF4">
    <property type="entry name" value="ADHESIN-LIKE PROTEIN, PUTATIVE (DUF3741)-RELATED"/>
    <property type="match status" value="1"/>
</dbReference>
<dbReference type="FunCoup" id="A0A1Q3CNJ4">
    <property type="interactions" value="1409"/>
</dbReference>